<sequence length="58" mass="6232">MKVYGRTVTWRGATREGVVHGGGTRARAEAGYTWRSWGCCGAEACSLLGFLPLGWDLG</sequence>
<proteinExistence type="predicted"/>
<dbReference type="Proteomes" id="UP000323506">
    <property type="component" value="Chromosome D10"/>
</dbReference>
<dbReference type="AlphaFoldDB" id="A0A5D2AW07"/>
<dbReference type="EMBL" id="CM017710">
    <property type="protein sequence ID" value="TYG48710.1"/>
    <property type="molecule type" value="Genomic_DNA"/>
</dbReference>
<reference evidence="1 2" key="1">
    <citation type="submission" date="2019-06" db="EMBL/GenBank/DDBJ databases">
        <title>WGS assembly of Gossypium darwinii.</title>
        <authorList>
            <person name="Chen Z.J."/>
            <person name="Sreedasyam A."/>
            <person name="Ando A."/>
            <person name="Song Q."/>
            <person name="De L."/>
            <person name="Hulse-Kemp A."/>
            <person name="Ding M."/>
            <person name="Ye W."/>
            <person name="Kirkbride R."/>
            <person name="Jenkins J."/>
            <person name="Plott C."/>
            <person name="Lovell J."/>
            <person name="Lin Y.-M."/>
            <person name="Vaughn R."/>
            <person name="Liu B."/>
            <person name="Li W."/>
            <person name="Simpson S."/>
            <person name="Scheffler B."/>
            <person name="Saski C."/>
            <person name="Grover C."/>
            <person name="Hu G."/>
            <person name="Conover J."/>
            <person name="Carlson J."/>
            <person name="Shu S."/>
            <person name="Boston L."/>
            <person name="Williams M."/>
            <person name="Peterson D."/>
            <person name="Mcgee K."/>
            <person name="Jones D."/>
            <person name="Wendel J."/>
            <person name="Stelly D."/>
            <person name="Grimwood J."/>
            <person name="Schmutz J."/>
        </authorList>
    </citation>
    <scope>NUCLEOTIDE SEQUENCE [LARGE SCALE GENOMIC DNA]</scope>
    <source>
        <strain evidence="1">1808015.09</strain>
    </source>
</reference>
<evidence type="ECO:0000313" key="2">
    <source>
        <dbReference type="Proteomes" id="UP000323506"/>
    </source>
</evidence>
<accession>A0A5D2AW07</accession>
<evidence type="ECO:0000313" key="1">
    <source>
        <dbReference type="EMBL" id="TYG48710.1"/>
    </source>
</evidence>
<name>A0A5D2AW07_GOSDA</name>
<protein>
    <submittedName>
        <fullName evidence="1">Uncharacterized protein</fullName>
    </submittedName>
</protein>
<gene>
    <name evidence="1" type="ORF">ES288_D10G037300v1</name>
</gene>
<organism evidence="1 2">
    <name type="scientific">Gossypium darwinii</name>
    <name type="common">Darwin's cotton</name>
    <name type="synonym">Gossypium barbadense var. darwinii</name>
    <dbReference type="NCBI Taxonomy" id="34276"/>
    <lineage>
        <taxon>Eukaryota</taxon>
        <taxon>Viridiplantae</taxon>
        <taxon>Streptophyta</taxon>
        <taxon>Embryophyta</taxon>
        <taxon>Tracheophyta</taxon>
        <taxon>Spermatophyta</taxon>
        <taxon>Magnoliopsida</taxon>
        <taxon>eudicotyledons</taxon>
        <taxon>Gunneridae</taxon>
        <taxon>Pentapetalae</taxon>
        <taxon>rosids</taxon>
        <taxon>malvids</taxon>
        <taxon>Malvales</taxon>
        <taxon>Malvaceae</taxon>
        <taxon>Malvoideae</taxon>
        <taxon>Gossypium</taxon>
    </lineage>
</organism>
<keyword evidence="2" id="KW-1185">Reference proteome</keyword>